<accession>A0ABQ2Z5M7</accession>
<reference evidence="3" key="1">
    <citation type="journal article" date="2019" name="Int. J. Syst. Evol. Microbiol.">
        <title>The Global Catalogue of Microorganisms (GCM) 10K type strain sequencing project: providing services to taxonomists for standard genome sequencing and annotation.</title>
        <authorList>
            <consortium name="The Broad Institute Genomics Platform"/>
            <consortium name="The Broad Institute Genome Sequencing Center for Infectious Disease"/>
            <person name="Wu L."/>
            <person name="Ma J."/>
        </authorList>
    </citation>
    <scope>NUCLEOTIDE SEQUENCE [LARGE SCALE GENOMIC DNA]</scope>
    <source>
        <strain evidence="3">JCM 4586</strain>
    </source>
</reference>
<name>A0ABQ2Z5M7_9ACTN</name>
<sequence length="116" mass="11409">MNLWSPAPPPWQPAVRAAVAVLVSVLLLFSGGSGTVLALGTGPEESSVSVEFAATDDCIADTRTPRASVSPARRSCLPPLGAAASPAAPPCPPAPPAGAEGSAAAAGPARNDVLRC</sequence>
<organism evidence="2 3">
    <name type="scientific">Streptomyces hiroshimensis</name>
    <dbReference type="NCBI Taxonomy" id="66424"/>
    <lineage>
        <taxon>Bacteria</taxon>
        <taxon>Bacillati</taxon>
        <taxon>Actinomycetota</taxon>
        <taxon>Actinomycetes</taxon>
        <taxon>Kitasatosporales</taxon>
        <taxon>Streptomycetaceae</taxon>
        <taxon>Streptomyces</taxon>
    </lineage>
</organism>
<dbReference type="RefSeq" id="WP_190024560.1">
    <property type="nucleotide sequence ID" value="NZ_BMUT01000014.1"/>
</dbReference>
<gene>
    <name evidence="2" type="ORF">GCM10010324_56290</name>
</gene>
<evidence type="ECO:0000313" key="2">
    <source>
        <dbReference type="EMBL" id="GGY02124.1"/>
    </source>
</evidence>
<proteinExistence type="predicted"/>
<feature type="compositionally biased region" description="Pro residues" evidence="1">
    <location>
        <begin position="87"/>
        <end position="96"/>
    </location>
</feature>
<keyword evidence="3" id="KW-1185">Reference proteome</keyword>
<feature type="region of interest" description="Disordered" evidence="1">
    <location>
        <begin position="82"/>
        <end position="116"/>
    </location>
</feature>
<protein>
    <submittedName>
        <fullName evidence="2">Uncharacterized protein</fullName>
    </submittedName>
</protein>
<dbReference type="Proteomes" id="UP000659223">
    <property type="component" value="Unassembled WGS sequence"/>
</dbReference>
<dbReference type="EMBL" id="BMUT01000014">
    <property type="protein sequence ID" value="GGY02124.1"/>
    <property type="molecule type" value="Genomic_DNA"/>
</dbReference>
<comment type="caution">
    <text evidence="2">The sequence shown here is derived from an EMBL/GenBank/DDBJ whole genome shotgun (WGS) entry which is preliminary data.</text>
</comment>
<feature type="compositionally biased region" description="Low complexity" evidence="1">
    <location>
        <begin position="97"/>
        <end position="109"/>
    </location>
</feature>
<evidence type="ECO:0000313" key="3">
    <source>
        <dbReference type="Proteomes" id="UP000659223"/>
    </source>
</evidence>
<evidence type="ECO:0000256" key="1">
    <source>
        <dbReference type="SAM" id="MobiDB-lite"/>
    </source>
</evidence>